<reference evidence="1 2" key="1">
    <citation type="submission" date="2016-07" db="EMBL/GenBank/DDBJ databases">
        <title>Pervasive Adenine N6-methylation of Active Genes in Fungi.</title>
        <authorList>
            <consortium name="DOE Joint Genome Institute"/>
            <person name="Mondo S.J."/>
            <person name="Dannebaum R.O."/>
            <person name="Kuo R.C."/>
            <person name="Labutti K."/>
            <person name="Haridas S."/>
            <person name="Kuo A."/>
            <person name="Salamov A."/>
            <person name="Ahrendt S.R."/>
            <person name="Lipzen A."/>
            <person name="Sullivan W."/>
            <person name="Andreopoulos W.B."/>
            <person name="Clum A."/>
            <person name="Lindquist E."/>
            <person name="Daum C."/>
            <person name="Ramamoorthy G.K."/>
            <person name="Gryganskyi A."/>
            <person name="Culley D."/>
            <person name="Magnuson J.K."/>
            <person name="James T.Y."/>
            <person name="O'Malley M.A."/>
            <person name="Stajich J.E."/>
            <person name="Spatafora J.W."/>
            <person name="Visel A."/>
            <person name="Grigoriev I.V."/>
        </authorList>
    </citation>
    <scope>NUCLEOTIDE SEQUENCE [LARGE SCALE GENOMIC DNA]</scope>
    <source>
        <strain evidence="1 2">CBS 129021</strain>
    </source>
</reference>
<dbReference type="RefSeq" id="XP_040709724.1">
    <property type="nucleotide sequence ID" value="XM_040864603.1"/>
</dbReference>
<keyword evidence="2" id="KW-1185">Reference proteome</keyword>
<proteinExistence type="predicted"/>
<evidence type="ECO:0000313" key="1">
    <source>
        <dbReference type="EMBL" id="ORY55666.1"/>
    </source>
</evidence>
<evidence type="ECO:0000313" key="2">
    <source>
        <dbReference type="Proteomes" id="UP000193689"/>
    </source>
</evidence>
<protein>
    <submittedName>
        <fullName evidence="1">Uncharacterized protein</fullName>
    </submittedName>
</protein>
<sequence>MAYQQAHQQLRDTEAVWDKLKFQANNPFSRVLTIPTAEFQQWSEYTKEFVISKMQTTNEMACFVQDQMGMTAGGRIFAGRTSDLLTAGTAITYMPDKPLPCLVQVSKVSCRNSRLVSTVKQSQGSSLQGPPVSSLGKVTPTPAVRRVGVRSAITKKRGATQAENESLNNQAGSIGVTIIDTSEVQG</sequence>
<accession>A0A1Y2D964</accession>
<dbReference type="AlphaFoldDB" id="A0A1Y2D964"/>
<dbReference type="GeneID" id="63780815"/>
<dbReference type="Proteomes" id="UP000193689">
    <property type="component" value="Unassembled WGS sequence"/>
</dbReference>
<dbReference type="EMBL" id="MCFJ01000026">
    <property type="protein sequence ID" value="ORY55666.1"/>
    <property type="molecule type" value="Genomic_DNA"/>
</dbReference>
<gene>
    <name evidence="1" type="ORF">BCR38DRAFT_491004</name>
</gene>
<name>A0A1Y2D964_9PEZI</name>
<organism evidence="1 2">
    <name type="scientific">Pseudomassariella vexata</name>
    <dbReference type="NCBI Taxonomy" id="1141098"/>
    <lineage>
        <taxon>Eukaryota</taxon>
        <taxon>Fungi</taxon>
        <taxon>Dikarya</taxon>
        <taxon>Ascomycota</taxon>
        <taxon>Pezizomycotina</taxon>
        <taxon>Sordariomycetes</taxon>
        <taxon>Xylariomycetidae</taxon>
        <taxon>Amphisphaeriales</taxon>
        <taxon>Pseudomassariaceae</taxon>
        <taxon>Pseudomassariella</taxon>
    </lineage>
</organism>
<dbReference type="InParanoid" id="A0A1Y2D964"/>
<comment type="caution">
    <text evidence="1">The sequence shown here is derived from an EMBL/GenBank/DDBJ whole genome shotgun (WGS) entry which is preliminary data.</text>
</comment>